<dbReference type="CDD" id="cd00190">
    <property type="entry name" value="Tryp_SPc"/>
    <property type="match status" value="1"/>
</dbReference>
<evidence type="ECO:0000256" key="4">
    <source>
        <dbReference type="ARBA" id="ARBA00022729"/>
    </source>
</evidence>
<keyword evidence="3" id="KW-0645">Protease</keyword>
<evidence type="ECO:0000256" key="5">
    <source>
        <dbReference type="ARBA" id="ARBA00022757"/>
    </source>
</evidence>
<keyword evidence="16" id="KW-1185">Reference proteome</keyword>
<dbReference type="FunFam" id="2.40.10.10:FF:000036">
    <property type="entry name" value="Trypsin beta"/>
    <property type="match status" value="1"/>
</dbReference>
<dbReference type="Gene3D" id="2.40.10.10">
    <property type="entry name" value="Trypsin-like serine proteases"/>
    <property type="match status" value="2"/>
</dbReference>
<comment type="catalytic activity">
    <reaction evidence="11">
        <text>Preferential cleavage: Arg-|-Xaa, Lys-|-Xaa.</text>
        <dbReference type="EC" id="3.4.21.4"/>
    </reaction>
</comment>
<dbReference type="PANTHER" id="PTHR24276">
    <property type="entry name" value="POLYSERASE-RELATED"/>
    <property type="match status" value="1"/>
</dbReference>
<dbReference type="GO" id="GO:0005576">
    <property type="term" value="C:extracellular region"/>
    <property type="evidence" value="ECO:0007669"/>
    <property type="project" value="UniProtKB-SubCell"/>
</dbReference>
<evidence type="ECO:0000256" key="11">
    <source>
        <dbReference type="ARBA" id="ARBA00036320"/>
    </source>
</evidence>
<feature type="chain" id="PRO_5008142838" description="trypsin" evidence="13">
    <location>
        <begin position="20"/>
        <end position="272"/>
    </location>
</feature>
<dbReference type="EnsemblMetazoa" id="AQUA008376-RA">
    <property type="protein sequence ID" value="AQUA008376-PA"/>
    <property type="gene ID" value="AQUA008376"/>
</dbReference>
<comment type="similarity">
    <text evidence="10">Belongs to the peptidase S1 family. CLIP subfamily.</text>
</comment>
<keyword evidence="5" id="KW-0222">Digestion</keyword>
<evidence type="ECO:0000256" key="10">
    <source>
        <dbReference type="ARBA" id="ARBA00024195"/>
    </source>
</evidence>
<proteinExistence type="inferred from homology"/>
<dbReference type="InterPro" id="IPR033116">
    <property type="entry name" value="TRYPSIN_SER"/>
</dbReference>
<dbReference type="AlphaFoldDB" id="A0A182XEX3"/>
<comment type="subcellular location">
    <subcellularLocation>
        <location evidence="1">Secreted</location>
        <location evidence="1">Extracellular space</location>
    </subcellularLocation>
</comment>
<keyword evidence="7" id="KW-0720">Serine protease</keyword>
<dbReference type="EC" id="3.4.21.4" evidence="12"/>
<dbReference type="VEuPathDB" id="VectorBase:AQUA008376"/>
<dbReference type="GO" id="GO:0006508">
    <property type="term" value="P:proteolysis"/>
    <property type="evidence" value="ECO:0007669"/>
    <property type="project" value="UniProtKB-KW"/>
</dbReference>
<sequence length="272" mass="29840">MVVHIIFAILLACVSRGSASPIDHPISPFAANYIVDGSDAEENAAPHQVSLQIDGNSTCSGSIVGDRWILTAEHCVPLLQFFSEQTNYTRVVAGTNDLKKGGTPYFIDRFFNYDNCSTMLMHENIFNFPPNDIALIRLTTPLKFNERVKKIEFTAETVPENATLTLTGWGEMRNGTIPTKLQTINAPSIGIDRCRAIYNEILVNNGTICSLSKRGEGACMGDSGGPVTWKGKLVGIFKAVHKKGCGEGFPDVHTNVAYYYEWIKDTIANNSV</sequence>
<feature type="signal peptide" evidence="13">
    <location>
        <begin position="1"/>
        <end position="19"/>
    </location>
</feature>
<dbReference type="InterPro" id="IPR050430">
    <property type="entry name" value="Peptidase_S1"/>
</dbReference>
<dbReference type="InterPro" id="IPR001314">
    <property type="entry name" value="Peptidase_S1A"/>
</dbReference>
<dbReference type="STRING" id="34691.A0A182XEX3"/>
<name>A0A182XEX3_ANOQN</name>
<dbReference type="GO" id="GO:0007586">
    <property type="term" value="P:digestion"/>
    <property type="evidence" value="ECO:0007669"/>
    <property type="project" value="UniProtKB-KW"/>
</dbReference>
<keyword evidence="4 13" id="KW-0732">Signal</keyword>
<keyword evidence="8" id="KW-0865">Zymogen</keyword>
<evidence type="ECO:0000256" key="9">
    <source>
        <dbReference type="ARBA" id="ARBA00023157"/>
    </source>
</evidence>
<dbReference type="InterPro" id="IPR009003">
    <property type="entry name" value="Peptidase_S1_PA"/>
</dbReference>
<evidence type="ECO:0000256" key="1">
    <source>
        <dbReference type="ARBA" id="ARBA00004239"/>
    </source>
</evidence>
<dbReference type="GO" id="GO:0004252">
    <property type="term" value="F:serine-type endopeptidase activity"/>
    <property type="evidence" value="ECO:0007669"/>
    <property type="project" value="UniProtKB-EC"/>
</dbReference>
<keyword evidence="6" id="KW-0378">Hydrolase</keyword>
<feature type="domain" description="Peptidase S1" evidence="14">
    <location>
        <begin position="34"/>
        <end position="268"/>
    </location>
</feature>
<keyword evidence="2" id="KW-0964">Secreted</keyword>
<dbReference type="Pfam" id="PF00089">
    <property type="entry name" value="Trypsin"/>
    <property type="match status" value="1"/>
</dbReference>
<dbReference type="SMART" id="SM00020">
    <property type="entry name" value="Tryp_SPc"/>
    <property type="match status" value="1"/>
</dbReference>
<dbReference type="Proteomes" id="UP000076407">
    <property type="component" value="Unassembled WGS sequence"/>
</dbReference>
<accession>A0A182XEX3</accession>
<dbReference type="PROSITE" id="PS50240">
    <property type="entry name" value="TRYPSIN_DOM"/>
    <property type="match status" value="1"/>
</dbReference>
<dbReference type="InterPro" id="IPR043504">
    <property type="entry name" value="Peptidase_S1_PA_chymotrypsin"/>
</dbReference>
<dbReference type="PROSITE" id="PS00135">
    <property type="entry name" value="TRYPSIN_SER"/>
    <property type="match status" value="1"/>
</dbReference>
<evidence type="ECO:0000256" key="3">
    <source>
        <dbReference type="ARBA" id="ARBA00022670"/>
    </source>
</evidence>
<organism evidence="15 16">
    <name type="scientific">Anopheles quadriannulatus</name>
    <name type="common">Mosquito</name>
    <dbReference type="NCBI Taxonomy" id="34691"/>
    <lineage>
        <taxon>Eukaryota</taxon>
        <taxon>Metazoa</taxon>
        <taxon>Ecdysozoa</taxon>
        <taxon>Arthropoda</taxon>
        <taxon>Hexapoda</taxon>
        <taxon>Insecta</taxon>
        <taxon>Pterygota</taxon>
        <taxon>Neoptera</taxon>
        <taxon>Endopterygota</taxon>
        <taxon>Diptera</taxon>
        <taxon>Nematocera</taxon>
        <taxon>Culicoidea</taxon>
        <taxon>Culicidae</taxon>
        <taxon>Anophelinae</taxon>
        <taxon>Anopheles</taxon>
    </lineage>
</organism>
<dbReference type="PRINTS" id="PR00722">
    <property type="entry name" value="CHYMOTRYPSIN"/>
</dbReference>
<evidence type="ECO:0000313" key="16">
    <source>
        <dbReference type="Proteomes" id="UP000076407"/>
    </source>
</evidence>
<evidence type="ECO:0000256" key="13">
    <source>
        <dbReference type="SAM" id="SignalP"/>
    </source>
</evidence>
<dbReference type="SUPFAM" id="SSF50494">
    <property type="entry name" value="Trypsin-like serine proteases"/>
    <property type="match status" value="1"/>
</dbReference>
<evidence type="ECO:0000256" key="7">
    <source>
        <dbReference type="ARBA" id="ARBA00022825"/>
    </source>
</evidence>
<evidence type="ECO:0000256" key="8">
    <source>
        <dbReference type="ARBA" id="ARBA00023145"/>
    </source>
</evidence>
<evidence type="ECO:0000256" key="6">
    <source>
        <dbReference type="ARBA" id="ARBA00022801"/>
    </source>
</evidence>
<dbReference type="InterPro" id="IPR001254">
    <property type="entry name" value="Trypsin_dom"/>
</dbReference>
<evidence type="ECO:0000313" key="15">
    <source>
        <dbReference type="EnsemblMetazoa" id="AQUA008376-PA"/>
    </source>
</evidence>
<evidence type="ECO:0000256" key="12">
    <source>
        <dbReference type="ARBA" id="ARBA00038868"/>
    </source>
</evidence>
<reference evidence="15" key="1">
    <citation type="submission" date="2020-05" db="UniProtKB">
        <authorList>
            <consortium name="EnsemblMetazoa"/>
        </authorList>
    </citation>
    <scope>IDENTIFICATION</scope>
    <source>
        <strain evidence="15">SANGQUA</strain>
    </source>
</reference>
<evidence type="ECO:0000256" key="2">
    <source>
        <dbReference type="ARBA" id="ARBA00022525"/>
    </source>
</evidence>
<protein>
    <recommendedName>
        <fullName evidence="12">trypsin</fullName>
        <ecNumber evidence="12">3.4.21.4</ecNumber>
    </recommendedName>
</protein>
<evidence type="ECO:0000259" key="14">
    <source>
        <dbReference type="PROSITE" id="PS50240"/>
    </source>
</evidence>
<keyword evidence="9" id="KW-1015">Disulfide bond</keyword>
<dbReference type="PANTHER" id="PTHR24276:SF97">
    <property type="entry name" value="GH13245P2-RELATED"/>
    <property type="match status" value="1"/>
</dbReference>